<feature type="compositionally biased region" description="Basic and acidic residues" evidence="1">
    <location>
        <begin position="186"/>
        <end position="202"/>
    </location>
</feature>
<protein>
    <submittedName>
        <fullName evidence="2">Uncharacterized protein</fullName>
    </submittedName>
</protein>
<feature type="compositionally biased region" description="Polar residues" evidence="1">
    <location>
        <begin position="53"/>
        <end position="62"/>
    </location>
</feature>
<name>A0A5C3NCT8_9AGAM</name>
<dbReference type="OrthoDB" id="3265817at2759"/>
<feature type="compositionally biased region" description="Low complexity" evidence="1">
    <location>
        <begin position="21"/>
        <end position="39"/>
    </location>
</feature>
<keyword evidence="3" id="KW-1185">Reference proteome</keyword>
<dbReference type="EMBL" id="ML213505">
    <property type="protein sequence ID" value="TFK54687.1"/>
    <property type="molecule type" value="Genomic_DNA"/>
</dbReference>
<dbReference type="AlphaFoldDB" id="A0A5C3NCT8"/>
<reference evidence="2 3" key="1">
    <citation type="journal article" date="2019" name="Nat. Ecol. Evol.">
        <title>Megaphylogeny resolves global patterns of mushroom evolution.</title>
        <authorList>
            <person name="Varga T."/>
            <person name="Krizsan K."/>
            <person name="Foldi C."/>
            <person name="Dima B."/>
            <person name="Sanchez-Garcia M."/>
            <person name="Sanchez-Ramirez S."/>
            <person name="Szollosi G.J."/>
            <person name="Szarkandi J.G."/>
            <person name="Papp V."/>
            <person name="Albert L."/>
            <person name="Andreopoulos W."/>
            <person name="Angelini C."/>
            <person name="Antonin V."/>
            <person name="Barry K.W."/>
            <person name="Bougher N.L."/>
            <person name="Buchanan P."/>
            <person name="Buyck B."/>
            <person name="Bense V."/>
            <person name="Catcheside P."/>
            <person name="Chovatia M."/>
            <person name="Cooper J."/>
            <person name="Damon W."/>
            <person name="Desjardin D."/>
            <person name="Finy P."/>
            <person name="Geml J."/>
            <person name="Haridas S."/>
            <person name="Hughes K."/>
            <person name="Justo A."/>
            <person name="Karasinski D."/>
            <person name="Kautmanova I."/>
            <person name="Kiss B."/>
            <person name="Kocsube S."/>
            <person name="Kotiranta H."/>
            <person name="LaButti K.M."/>
            <person name="Lechner B.E."/>
            <person name="Liimatainen K."/>
            <person name="Lipzen A."/>
            <person name="Lukacs Z."/>
            <person name="Mihaltcheva S."/>
            <person name="Morgado L.N."/>
            <person name="Niskanen T."/>
            <person name="Noordeloos M.E."/>
            <person name="Ohm R.A."/>
            <person name="Ortiz-Santana B."/>
            <person name="Ovrebo C."/>
            <person name="Racz N."/>
            <person name="Riley R."/>
            <person name="Savchenko A."/>
            <person name="Shiryaev A."/>
            <person name="Soop K."/>
            <person name="Spirin V."/>
            <person name="Szebenyi C."/>
            <person name="Tomsovsky M."/>
            <person name="Tulloss R.E."/>
            <person name="Uehling J."/>
            <person name="Grigoriev I.V."/>
            <person name="Vagvolgyi C."/>
            <person name="Papp T."/>
            <person name="Martin F.M."/>
            <person name="Miettinen O."/>
            <person name="Hibbett D.S."/>
            <person name="Nagy L.G."/>
        </authorList>
    </citation>
    <scope>NUCLEOTIDE SEQUENCE [LARGE SCALE GENOMIC DNA]</scope>
    <source>
        <strain evidence="2 3">OMC1185</strain>
    </source>
</reference>
<dbReference type="Proteomes" id="UP000305948">
    <property type="component" value="Unassembled WGS sequence"/>
</dbReference>
<accession>A0A5C3NCT8</accession>
<organism evidence="2 3">
    <name type="scientific">Heliocybe sulcata</name>
    <dbReference type="NCBI Taxonomy" id="5364"/>
    <lineage>
        <taxon>Eukaryota</taxon>
        <taxon>Fungi</taxon>
        <taxon>Dikarya</taxon>
        <taxon>Basidiomycota</taxon>
        <taxon>Agaricomycotina</taxon>
        <taxon>Agaricomycetes</taxon>
        <taxon>Gloeophyllales</taxon>
        <taxon>Gloeophyllaceae</taxon>
        <taxon>Heliocybe</taxon>
    </lineage>
</organism>
<feature type="region of interest" description="Disordered" evidence="1">
    <location>
        <begin position="1"/>
        <end position="87"/>
    </location>
</feature>
<feature type="region of interest" description="Disordered" evidence="1">
    <location>
        <begin position="221"/>
        <end position="261"/>
    </location>
</feature>
<proteinExistence type="predicted"/>
<feature type="compositionally biased region" description="Polar residues" evidence="1">
    <location>
        <begin position="1"/>
        <end position="10"/>
    </location>
</feature>
<evidence type="ECO:0000256" key="1">
    <source>
        <dbReference type="SAM" id="MobiDB-lite"/>
    </source>
</evidence>
<evidence type="ECO:0000313" key="2">
    <source>
        <dbReference type="EMBL" id="TFK54687.1"/>
    </source>
</evidence>
<feature type="region of interest" description="Disordered" evidence="1">
    <location>
        <begin position="181"/>
        <end position="202"/>
    </location>
</feature>
<evidence type="ECO:0000313" key="3">
    <source>
        <dbReference type="Proteomes" id="UP000305948"/>
    </source>
</evidence>
<gene>
    <name evidence="2" type="ORF">OE88DRAFT_1731999</name>
</gene>
<feature type="compositionally biased region" description="Basic and acidic residues" evidence="1">
    <location>
        <begin position="235"/>
        <end position="261"/>
    </location>
</feature>
<sequence>MSADESNPSHSLLCIEEKFHSFPASPSSSPESSRDPSLSIPSTELHTARSLPSLPTHSNGSTVKFAPLPVAEKPRSRHPSFQYGVGSRSQILRNRRLMQEMQAAAERGETIYVTDGGETVTVSTISSPTKEEDPVIVLGRRMADVSRSLWRKVARKHEVVSPVDSEQNVDNEAAVEVKQVHLIHQSPRERHPDTQEKVEEGRAWEEEIDLELYRRLSIIRSEESEGGVNSDSEIPDEKSQVQALGKKDIPQRKEMRRTATR</sequence>